<dbReference type="GeneID" id="300576817"/>
<protein>
    <submittedName>
        <fullName evidence="3">Uncharacterized protein</fullName>
    </submittedName>
</protein>
<reference evidence="3 4" key="1">
    <citation type="submission" date="2018-01" db="EMBL/GenBank/DDBJ databases">
        <title>Genome characterization of the sugarcane-associated fungus Trichoderma ghanense CCMA-1212 and their application in lignocelulose bioconversion.</title>
        <authorList>
            <person name="Steindorff A.S."/>
            <person name="Mendes T.D."/>
            <person name="Vilela E.S.D."/>
            <person name="Rodrigues D.S."/>
            <person name="Formighieri E.F."/>
            <person name="Melo I.S."/>
            <person name="Favaro L.C.L."/>
        </authorList>
    </citation>
    <scope>NUCLEOTIDE SEQUENCE [LARGE SCALE GENOMIC DNA]</scope>
    <source>
        <strain evidence="3 4">CCMA-1212</strain>
    </source>
</reference>
<sequence>VSLCLLVICLAAAASRSLEAQEAAEISTHRLTAPGHGRIRSWRKMMLCSALLRQWGAKQASKLLRLLKPQLLRIRYRVMGGRLHSVPRTWSTAPDCSSCKARYGCRIGSRGLHRSSQRQTIQPALSQRVSGPPCRAPAVTALLPNRKTEQRLGTHRCSVGRTWRPPLAEIGTGRHAVAIYWPNSAHGALRRRRTVGGYCQRERGSAAPSRGAAAMAPCMAQLPGASTRSACSTVPDRRPRTVAGCSPTNAPASLEPLANLDKHSTHTLNPPPKTSPSPSLHAGPSPTWPSQNPSRLKAIISLEPSQSLGRYLYFVHVRRGRRRLVSPSSIRPSIGPSSLLIATWPDLF</sequence>
<dbReference type="RefSeq" id="XP_073558876.1">
    <property type="nucleotide sequence ID" value="XM_073702367.1"/>
</dbReference>
<proteinExistence type="predicted"/>
<feature type="signal peptide" evidence="2">
    <location>
        <begin position="1"/>
        <end position="20"/>
    </location>
</feature>
<evidence type="ECO:0000256" key="1">
    <source>
        <dbReference type="SAM" id="MobiDB-lite"/>
    </source>
</evidence>
<feature type="non-terminal residue" evidence="3">
    <location>
        <position position="1"/>
    </location>
</feature>
<feature type="chain" id="PRO_5046249439" evidence="2">
    <location>
        <begin position="21"/>
        <end position="348"/>
    </location>
</feature>
<dbReference type="EMBL" id="PPTA01000006">
    <property type="protein sequence ID" value="TFB02675.1"/>
    <property type="molecule type" value="Genomic_DNA"/>
</dbReference>
<comment type="caution">
    <text evidence="3">The sequence shown here is derived from an EMBL/GenBank/DDBJ whole genome shotgun (WGS) entry which is preliminary data.</text>
</comment>
<evidence type="ECO:0000313" key="4">
    <source>
        <dbReference type="Proteomes" id="UP001642720"/>
    </source>
</evidence>
<organism evidence="3 4">
    <name type="scientific">Trichoderma ghanense</name>
    <dbReference type="NCBI Taxonomy" id="65468"/>
    <lineage>
        <taxon>Eukaryota</taxon>
        <taxon>Fungi</taxon>
        <taxon>Dikarya</taxon>
        <taxon>Ascomycota</taxon>
        <taxon>Pezizomycotina</taxon>
        <taxon>Sordariomycetes</taxon>
        <taxon>Hypocreomycetidae</taxon>
        <taxon>Hypocreales</taxon>
        <taxon>Hypocreaceae</taxon>
        <taxon>Trichoderma</taxon>
    </lineage>
</organism>
<evidence type="ECO:0000313" key="3">
    <source>
        <dbReference type="EMBL" id="TFB02675.1"/>
    </source>
</evidence>
<feature type="region of interest" description="Disordered" evidence="1">
    <location>
        <begin position="226"/>
        <end position="292"/>
    </location>
</feature>
<keyword evidence="2" id="KW-0732">Signal</keyword>
<name>A0ABY2H358_9HYPO</name>
<gene>
    <name evidence="3" type="ORF">CCMA1212_005088</name>
</gene>
<accession>A0ABY2H358</accession>
<dbReference type="Proteomes" id="UP001642720">
    <property type="component" value="Unassembled WGS sequence"/>
</dbReference>
<keyword evidence="4" id="KW-1185">Reference proteome</keyword>
<evidence type="ECO:0000256" key="2">
    <source>
        <dbReference type="SAM" id="SignalP"/>
    </source>
</evidence>